<feature type="region of interest" description="Disordered" evidence="1">
    <location>
        <begin position="609"/>
        <end position="682"/>
    </location>
</feature>
<feature type="region of interest" description="Disordered" evidence="1">
    <location>
        <begin position="494"/>
        <end position="539"/>
    </location>
</feature>
<proteinExistence type="predicted"/>
<protein>
    <recommendedName>
        <fullName evidence="3">F-box domain-containing protein</fullName>
    </recommendedName>
</protein>
<feature type="compositionally biased region" description="Polar residues" evidence="1">
    <location>
        <begin position="566"/>
        <end position="576"/>
    </location>
</feature>
<feature type="compositionally biased region" description="Polar residues" evidence="1">
    <location>
        <begin position="1"/>
        <end position="33"/>
    </location>
</feature>
<feature type="region of interest" description="Disordered" evidence="1">
    <location>
        <begin position="198"/>
        <end position="228"/>
    </location>
</feature>
<reference evidence="2" key="1">
    <citation type="submission" date="2014-11" db="EMBL/GenBank/DDBJ databases">
        <authorList>
            <person name="Otto D Thomas"/>
            <person name="Naeem Raeece"/>
        </authorList>
    </citation>
    <scope>NUCLEOTIDE SEQUENCE</scope>
</reference>
<evidence type="ECO:0000256" key="1">
    <source>
        <dbReference type="SAM" id="MobiDB-lite"/>
    </source>
</evidence>
<dbReference type="VEuPathDB" id="CryptoDB:Cvel_110"/>
<sequence>MKQASASRRTTNPLPVTAGGASQNQANRTTVQNARPLFRPKRAPLSVQPKGRLQTTEKSTAAPSRSGATSTPCRSTGTGTARSSPTGNPSEREADCTESASPHDDALPSDIFSIEPPPPTVSLQMRMMPSLRVQRQHAIRNKPVDLLEALLPDMIHKVFAFGGLQCLLNLSATKSCLLEATLESPCWTHLLIRHRQRQEREKGKFKGETQQHHTEKQNRKTETTDLKGRAARAALVSERRGLKVTDYSRFASLLLPPKGPKRFSKERAVLLRPDGLVHWRKVANQVGLEFTWLFVFDAAEAASLGVARRIAIPSRSGGGDKGVVLRGDVVAAQAPLEEGFWTGLRQVGSCGEAGMGGSGETVRLLRDPSGSVVLASFENEGEGGGSELFEMKFEQRCGALWFHVHLKEVLASLLSGAPGGERKEAADDDLDPMFGLRGFSLDLALRSETGSLVHTCFRNFDARHLLLGKERTPGVIEAEGLSLVTLQGKPGSFLPSNSSSVSSSSSLSVSKNNSKEGRGSGGSEVGNDRLTMKSEDEEDAAVVPRLGLSVSPFLKAIPNPIISVPKASSTHQVTQLSRRKDSQREKPKGSHTAALHIMYSPLSAHHSGEIPPLFLQPPSLPPPNRMRTKAKLPAAPSAEEKPDPREGRRGEAKSAQTRGRARSLAPVSHAVKARARQLEGERKASAPVDLSLRLDAGVFPVKFPGVTFLDFCLWDEFGEVVWCGSRPIEWISSNAVSHKVLVSRERRWDESLEFNSLSLRDAAEEGGVDFDLQQGHFEEEDAEFETDLRSSSPSGCGLHSGGGATEGGRRGGGRGSLLHAHCGDAGFGVLGLQIAKRVLPGDRGKGGAEGSQKVSTMLNEGIHNLLGRGMGGSGIFQLP</sequence>
<feature type="compositionally biased region" description="Pro residues" evidence="1">
    <location>
        <begin position="614"/>
        <end position="624"/>
    </location>
</feature>
<feature type="compositionally biased region" description="Low complexity" evidence="1">
    <location>
        <begin position="496"/>
        <end position="512"/>
    </location>
</feature>
<gene>
    <name evidence="2" type="ORF">Cvel_110</name>
</gene>
<organism evidence="2">
    <name type="scientific">Chromera velia CCMP2878</name>
    <dbReference type="NCBI Taxonomy" id="1169474"/>
    <lineage>
        <taxon>Eukaryota</taxon>
        <taxon>Sar</taxon>
        <taxon>Alveolata</taxon>
        <taxon>Colpodellida</taxon>
        <taxon>Chromeraceae</taxon>
        <taxon>Chromera</taxon>
    </lineage>
</organism>
<feature type="compositionally biased region" description="Basic and acidic residues" evidence="1">
    <location>
        <begin position="578"/>
        <end position="588"/>
    </location>
</feature>
<evidence type="ECO:0000313" key="2">
    <source>
        <dbReference type="EMBL" id="CEM55099.1"/>
    </source>
</evidence>
<dbReference type="EMBL" id="CDMZ01005843">
    <property type="protein sequence ID" value="CEM55099.1"/>
    <property type="molecule type" value="Genomic_DNA"/>
</dbReference>
<evidence type="ECO:0008006" key="3">
    <source>
        <dbReference type="Google" id="ProtNLM"/>
    </source>
</evidence>
<feature type="compositionally biased region" description="Polar residues" evidence="1">
    <location>
        <begin position="53"/>
        <end position="89"/>
    </location>
</feature>
<name>A0A0G4ID06_9ALVE</name>
<feature type="region of interest" description="Disordered" evidence="1">
    <location>
        <begin position="566"/>
        <end position="591"/>
    </location>
</feature>
<feature type="region of interest" description="Disordered" evidence="1">
    <location>
        <begin position="785"/>
        <end position="812"/>
    </location>
</feature>
<accession>A0A0G4ID06</accession>
<feature type="region of interest" description="Disordered" evidence="1">
    <location>
        <begin position="1"/>
        <end position="117"/>
    </location>
</feature>
<feature type="compositionally biased region" description="Basic and acidic residues" evidence="1">
    <location>
        <begin position="90"/>
        <end position="106"/>
    </location>
</feature>
<feature type="compositionally biased region" description="Basic and acidic residues" evidence="1">
    <location>
        <begin position="638"/>
        <end position="652"/>
    </location>
</feature>
<dbReference type="AlphaFoldDB" id="A0A0G4ID06"/>